<feature type="region of interest" description="Disordered" evidence="1">
    <location>
        <begin position="96"/>
        <end position="120"/>
    </location>
</feature>
<protein>
    <submittedName>
        <fullName evidence="3">Uncharacterized protein</fullName>
    </submittedName>
</protein>
<feature type="compositionally biased region" description="Low complexity" evidence="1">
    <location>
        <begin position="102"/>
        <end position="118"/>
    </location>
</feature>
<feature type="region of interest" description="Disordered" evidence="1">
    <location>
        <begin position="252"/>
        <end position="368"/>
    </location>
</feature>
<feature type="compositionally biased region" description="Polar residues" evidence="1">
    <location>
        <begin position="297"/>
        <end position="315"/>
    </location>
</feature>
<feature type="compositionally biased region" description="Basic and acidic residues" evidence="1">
    <location>
        <begin position="268"/>
        <end position="277"/>
    </location>
</feature>
<dbReference type="WBParaSite" id="scaffold3310_cov167.g6418">
    <property type="protein sequence ID" value="scaffold3310_cov167.g6418"/>
    <property type="gene ID" value="scaffold3310_cov167.g6418"/>
</dbReference>
<keyword evidence="2" id="KW-1185">Reference proteome</keyword>
<evidence type="ECO:0000256" key="1">
    <source>
        <dbReference type="SAM" id="MobiDB-lite"/>
    </source>
</evidence>
<organism evidence="2 3">
    <name type="scientific">Meloidogyne javanica</name>
    <name type="common">Root-knot nematode worm</name>
    <dbReference type="NCBI Taxonomy" id="6303"/>
    <lineage>
        <taxon>Eukaryota</taxon>
        <taxon>Metazoa</taxon>
        <taxon>Ecdysozoa</taxon>
        <taxon>Nematoda</taxon>
        <taxon>Chromadorea</taxon>
        <taxon>Rhabditida</taxon>
        <taxon>Tylenchina</taxon>
        <taxon>Tylenchomorpha</taxon>
        <taxon>Tylenchoidea</taxon>
        <taxon>Meloidogynidae</taxon>
        <taxon>Meloidogyninae</taxon>
        <taxon>Meloidogyne</taxon>
        <taxon>Meloidogyne incognita group</taxon>
    </lineage>
</organism>
<evidence type="ECO:0000313" key="3">
    <source>
        <dbReference type="WBParaSite" id="scaffold3310_cov167.g6418"/>
    </source>
</evidence>
<reference evidence="3" key="1">
    <citation type="submission" date="2022-11" db="UniProtKB">
        <authorList>
            <consortium name="WormBaseParasite"/>
        </authorList>
    </citation>
    <scope>IDENTIFICATION</scope>
</reference>
<evidence type="ECO:0000313" key="2">
    <source>
        <dbReference type="Proteomes" id="UP000887561"/>
    </source>
</evidence>
<name>A0A915M5X0_MELJA</name>
<feature type="compositionally biased region" description="Polar residues" evidence="1">
    <location>
        <begin position="257"/>
        <end position="267"/>
    </location>
</feature>
<dbReference type="AlphaFoldDB" id="A0A915M5X0"/>
<dbReference type="Proteomes" id="UP000887561">
    <property type="component" value="Unplaced"/>
</dbReference>
<proteinExistence type="predicted"/>
<accession>A0A915M5X0</accession>
<sequence>MQRSCYGDILSDKIKENGHLKKEVPIPLDNSFRQQIDPMSVSLPNVLAPSSLQTDGYEFYAPIKSLSGENFNKFPQHLNDTDNNSEGSYRLSKRLNNEVNDSDQQNSSRSDIYSSSSSTVAAGNNYVDPRVYQTTFTTKRVGNVIVKKVTLPESTSEPEATTENINKLLDPLDSILKDVLSLNETLNYNSGTAQPATSSNTNRRRLPTAISIESEERPDLRTVHLFNGEEEGDDNDAGNVPYTLTVREVESGGSCCQGETSQQQQDGTTKERLPKCEHKGRHVNKQIELVHRRRLPSQDSYSSQDHSISPTNPDSNILEYMMRKRSKSQSLEGQQQQNQKHVAVTTRTNRADERRFTQPITKQADQERITEELKEQCPDTSNKCLLETDF</sequence>